<dbReference type="eggNOG" id="COG3576">
    <property type="taxonomic scope" value="Bacteria"/>
</dbReference>
<gene>
    <name evidence="2" type="ORF">RGI145_02175</name>
</gene>
<dbReference type="KEGG" id="rgi:RGI145_02175"/>
<proteinExistence type="predicted"/>
<dbReference type="InterPro" id="IPR012349">
    <property type="entry name" value="Split_barrel_FMN-bd"/>
</dbReference>
<dbReference type="STRING" id="257708.RGI145_02175"/>
<evidence type="ECO:0000259" key="1">
    <source>
        <dbReference type="Pfam" id="PF01243"/>
    </source>
</evidence>
<evidence type="ECO:0000313" key="2">
    <source>
        <dbReference type="EMBL" id="APT56095.1"/>
    </source>
</evidence>
<dbReference type="InterPro" id="IPR011576">
    <property type="entry name" value="Pyridox_Oxase_N"/>
</dbReference>
<dbReference type="Gene3D" id="2.30.110.10">
    <property type="entry name" value="Electron Transport, Fmn-binding Protein, Chain A"/>
    <property type="match status" value="1"/>
</dbReference>
<protein>
    <submittedName>
        <fullName evidence="2">Flavin-nucleotide-binding protein</fullName>
    </submittedName>
</protein>
<dbReference type="RefSeq" id="WP_075797049.1">
    <property type="nucleotide sequence ID" value="NZ_CP015583.1"/>
</dbReference>
<dbReference type="SUPFAM" id="SSF50475">
    <property type="entry name" value="FMN-binding split barrel"/>
    <property type="match status" value="1"/>
</dbReference>
<organism evidence="2 3">
    <name type="scientific">Roseomonas gilardii</name>
    <dbReference type="NCBI Taxonomy" id="257708"/>
    <lineage>
        <taxon>Bacteria</taxon>
        <taxon>Pseudomonadati</taxon>
        <taxon>Pseudomonadota</taxon>
        <taxon>Alphaproteobacteria</taxon>
        <taxon>Acetobacterales</taxon>
        <taxon>Roseomonadaceae</taxon>
        <taxon>Roseomonas</taxon>
    </lineage>
</organism>
<reference evidence="2 3" key="1">
    <citation type="submission" date="2016-05" db="EMBL/GenBank/DDBJ databases">
        <title>Complete Genome and Methylome Analysis of Psychrotrophic Bacterial Isolates from Antarctic Lake Untersee.</title>
        <authorList>
            <person name="Fomenkov A."/>
            <person name="Akimov V.N."/>
            <person name="Vasilyeva L.V."/>
            <person name="Andersen D."/>
            <person name="Vincze T."/>
            <person name="Roberts R.J."/>
        </authorList>
    </citation>
    <scope>NUCLEOTIDE SEQUENCE [LARGE SCALE GENOMIC DNA]</scope>
    <source>
        <strain evidence="2 3">U14-5</strain>
    </source>
</reference>
<dbReference type="EMBL" id="CP015583">
    <property type="protein sequence ID" value="APT56095.1"/>
    <property type="molecule type" value="Genomic_DNA"/>
</dbReference>
<feature type="domain" description="Pyridoxamine 5'-phosphate oxidase N-terminal" evidence="1">
    <location>
        <begin position="32"/>
        <end position="152"/>
    </location>
</feature>
<dbReference type="Pfam" id="PF01243">
    <property type="entry name" value="PNPOx_N"/>
    <property type="match status" value="1"/>
</dbReference>
<dbReference type="Proteomes" id="UP000185494">
    <property type="component" value="Chromosome 1"/>
</dbReference>
<accession>A0A1L7ABC5</accession>
<sequence>MATIATIEELERIYGALGAVGEASTAKVAGHITPQYRRFIEAAPFLALATSGPEGLDCSPRGDMKGFVRIADPGTLLLPDRRGNNRIDSLRNVVRDPRVGLMFLIPGIGNAMRVNGRATIDDDPALLESFAVEGKAPRTVMVIKVTEVYFQCARAIIRAGLWRQDSQVDPKTLPTPGQILAEMSQGRVGGETYDSSWAERARQTMW</sequence>
<dbReference type="PANTHER" id="PTHR42815:SF2">
    <property type="entry name" value="FAD-BINDING, PUTATIVE (AFU_ORTHOLOGUE AFUA_6G07600)-RELATED"/>
    <property type="match status" value="1"/>
</dbReference>
<evidence type="ECO:0000313" key="3">
    <source>
        <dbReference type="Proteomes" id="UP000185494"/>
    </source>
</evidence>
<dbReference type="PANTHER" id="PTHR42815">
    <property type="entry name" value="FAD-BINDING, PUTATIVE (AFU_ORTHOLOGUE AFUA_6G07600)-RELATED"/>
    <property type="match status" value="1"/>
</dbReference>
<name>A0A1L7ABC5_9PROT</name>
<dbReference type="AlphaFoldDB" id="A0A1L7ABC5"/>
<dbReference type="NCBIfam" id="TIGR04025">
    <property type="entry name" value="PPOX_FMN_DR2398"/>
    <property type="match status" value="1"/>
</dbReference>
<dbReference type="InterPro" id="IPR024029">
    <property type="entry name" value="Pyridox_Oxase_FMN-dep"/>
</dbReference>